<dbReference type="PANTHER" id="PTHR33928">
    <property type="entry name" value="POLYGALACTURONASE QRT3"/>
    <property type="match status" value="1"/>
</dbReference>
<sequence length="791" mass="84808">MPSFGFISTFVLALSTAITASPVAITKDVARDTQYSSSGYWLETINRQGTVWGNPGFKIFRNVKDYGAVGDGVTDDTAAINKAIADGARCGSTSTYCDSSTIQPAIVYFPTGKYRVTTPIRMLYYTQLIGNALAPPTLLADAAFTGMAVVDSDPYNDDGSNLYTNQNNFFRQVRNFVIDISAQPETLGAGIHWQVAQATSLQNLVFNMRPASAQNKQTGIFMDNGSGGYIGNLTFNGGNIGAFLGSQQFTSRDLTFNGCNTAIYMNWNWGWTFSDIKINNAKVGLDMANSPSNMTVGSVVLSDSVITNTAVGLNATWNAQGSVPASGGNLVLDNVDMSTGVSVGVQNSNGEVLLAPCKVSTWTMGNGYYQTGSGLENNRAAAAPPSAPRKAASLLDPSGKIFGRNRPQYETLPVSSFKSAKADGGCKGDGATDDTACIQAFLTSTAASGSIAYFDHGAYIVTDTIKVPASIKITGEIWPLIVAKGFNDVNNPKPVFQVGQPGQTGAVEISDMIFETTGDNAGAIVIEWNLDSSAVQGSGGLWDVHVRIGGSYGTQLQSDHCGNSTAPFTGTGAGCQGVFLMLHVTSSAKGLYLENTWYWVADHDLDLNSPHQISIYSGRGVLVNSPGPTWLWGTASEHSMFYNYQFKGAQDLFSGFMQSETPYFQPNPENPTPFSYNSNFDDPDFSVCWGSFQDATAPCKDAWGLRVWESSGILIYGTGMYSFFNNYDQGCVAGQNCQQNMIHIQNSKVDMYAVSTKGAVNMIVDDWVGNVKDADNRSNFCGTIAFYNTDF</sequence>
<dbReference type="Pfam" id="PF12708">
    <property type="entry name" value="Pect-lyase_RHGA_epim"/>
    <property type="match status" value="2"/>
</dbReference>
<dbReference type="AlphaFoldDB" id="A0A6H0XNG1"/>
<protein>
    <recommendedName>
        <fullName evidence="2">Rhamnogalacturonase A/B/Epimerase-like pectate lyase domain-containing protein</fullName>
    </recommendedName>
</protein>
<dbReference type="OrthoDB" id="1046782at2759"/>
<accession>A0A6H0XNG1</accession>
<dbReference type="Gene3D" id="2.160.20.10">
    <property type="entry name" value="Single-stranded right-handed beta-helix, Pectin lyase-like"/>
    <property type="match status" value="2"/>
</dbReference>
<dbReference type="Proteomes" id="UP000503462">
    <property type="component" value="Chromosome 1"/>
</dbReference>
<dbReference type="GO" id="GO:0004650">
    <property type="term" value="F:polygalacturonase activity"/>
    <property type="evidence" value="ECO:0007669"/>
    <property type="project" value="InterPro"/>
</dbReference>
<dbReference type="SUPFAM" id="SSF51126">
    <property type="entry name" value="Pectin lyase-like"/>
    <property type="match status" value="2"/>
</dbReference>
<name>A0A6H0XNG1_9PEZI</name>
<reference evidence="3 4" key="1">
    <citation type="journal article" date="2016" name="Sci. Rep.">
        <title>Peltaster fructicola genome reveals evolution from an invasive phytopathogen to an ectophytic parasite.</title>
        <authorList>
            <person name="Xu C."/>
            <person name="Chen H."/>
            <person name="Gleason M.L."/>
            <person name="Xu J.R."/>
            <person name="Liu H."/>
            <person name="Zhang R."/>
            <person name="Sun G."/>
        </authorList>
    </citation>
    <scope>NUCLEOTIDE SEQUENCE [LARGE SCALE GENOMIC DNA]</scope>
    <source>
        <strain evidence="3 4">LNHT1506</strain>
    </source>
</reference>
<dbReference type="InterPro" id="IPR024535">
    <property type="entry name" value="RHGA/B-epi-like_pectate_lyase"/>
</dbReference>
<proteinExistence type="predicted"/>
<dbReference type="PANTHER" id="PTHR33928:SF2">
    <property type="entry name" value="PECTATE LYASE SUPERFAMILY PROTEIN DOMAIN-CONTAINING PROTEIN-RELATED"/>
    <property type="match status" value="1"/>
</dbReference>
<feature type="signal peptide" evidence="1">
    <location>
        <begin position="1"/>
        <end position="20"/>
    </location>
</feature>
<dbReference type="CDD" id="cd23668">
    <property type="entry name" value="GH55_beta13glucanase-like"/>
    <property type="match status" value="1"/>
</dbReference>
<gene>
    <name evidence="3" type="ORF">AMS68_001708</name>
</gene>
<evidence type="ECO:0000256" key="1">
    <source>
        <dbReference type="SAM" id="SignalP"/>
    </source>
</evidence>
<dbReference type="InterPro" id="IPR011050">
    <property type="entry name" value="Pectin_lyase_fold/virulence"/>
</dbReference>
<evidence type="ECO:0000313" key="3">
    <source>
        <dbReference type="EMBL" id="QIW96190.1"/>
    </source>
</evidence>
<evidence type="ECO:0000259" key="2">
    <source>
        <dbReference type="Pfam" id="PF12708"/>
    </source>
</evidence>
<dbReference type="InterPro" id="IPR039279">
    <property type="entry name" value="QRT3-like"/>
</dbReference>
<feature type="domain" description="Rhamnogalacturonase A/B/Epimerase-like pectate lyase" evidence="2">
    <location>
        <begin position="60"/>
        <end position="286"/>
    </location>
</feature>
<organism evidence="3 4">
    <name type="scientific">Peltaster fructicola</name>
    <dbReference type="NCBI Taxonomy" id="286661"/>
    <lineage>
        <taxon>Eukaryota</taxon>
        <taxon>Fungi</taxon>
        <taxon>Dikarya</taxon>
        <taxon>Ascomycota</taxon>
        <taxon>Pezizomycotina</taxon>
        <taxon>Dothideomycetes</taxon>
        <taxon>Dothideomycetes incertae sedis</taxon>
        <taxon>Peltaster</taxon>
    </lineage>
</organism>
<dbReference type="EMBL" id="CP051139">
    <property type="protein sequence ID" value="QIW96190.1"/>
    <property type="molecule type" value="Genomic_DNA"/>
</dbReference>
<feature type="chain" id="PRO_5026036037" description="Rhamnogalacturonase A/B/Epimerase-like pectate lyase domain-containing protein" evidence="1">
    <location>
        <begin position="21"/>
        <end position="791"/>
    </location>
</feature>
<feature type="domain" description="Rhamnogalacturonase A/B/Epimerase-like pectate lyase" evidence="2">
    <location>
        <begin position="423"/>
        <end position="477"/>
    </location>
</feature>
<keyword evidence="4" id="KW-1185">Reference proteome</keyword>
<evidence type="ECO:0000313" key="4">
    <source>
        <dbReference type="Proteomes" id="UP000503462"/>
    </source>
</evidence>
<keyword evidence="1" id="KW-0732">Signal</keyword>
<dbReference type="InterPro" id="IPR012334">
    <property type="entry name" value="Pectin_lyas_fold"/>
</dbReference>